<accession>A0A9P6N826</accession>
<keyword evidence="2" id="KW-1185">Reference proteome</keyword>
<organism evidence="1 2">
    <name type="scientific">Cronartium quercuum f. sp. fusiforme G11</name>
    <dbReference type="NCBI Taxonomy" id="708437"/>
    <lineage>
        <taxon>Eukaryota</taxon>
        <taxon>Fungi</taxon>
        <taxon>Dikarya</taxon>
        <taxon>Basidiomycota</taxon>
        <taxon>Pucciniomycotina</taxon>
        <taxon>Pucciniomycetes</taxon>
        <taxon>Pucciniales</taxon>
        <taxon>Coleosporiaceae</taxon>
        <taxon>Cronartium</taxon>
    </lineage>
</organism>
<reference evidence="1" key="1">
    <citation type="submission" date="2013-11" db="EMBL/GenBank/DDBJ databases">
        <title>Genome sequence of the fusiform rust pathogen reveals effectors for host alternation and coevolution with pine.</title>
        <authorList>
            <consortium name="DOE Joint Genome Institute"/>
            <person name="Smith K."/>
            <person name="Pendleton A."/>
            <person name="Kubisiak T."/>
            <person name="Anderson C."/>
            <person name="Salamov A."/>
            <person name="Aerts A."/>
            <person name="Riley R."/>
            <person name="Clum A."/>
            <person name="Lindquist E."/>
            <person name="Ence D."/>
            <person name="Campbell M."/>
            <person name="Kronenberg Z."/>
            <person name="Feau N."/>
            <person name="Dhillon B."/>
            <person name="Hamelin R."/>
            <person name="Burleigh J."/>
            <person name="Smith J."/>
            <person name="Yandell M."/>
            <person name="Nelson C."/>
            <person name="Grigoriev I."/>
            <person name="Davis J."/>
        </authorList>
    </citation>
    <scope>NUCLEOTIDE SEQUENCE</scope>
    <source>
        <strain evidence="1">G11</strain>
    </source>
</reference>
<dbReference type="AlphaFoldDB" id="A0A9P6N826"/>
<sequence length="62" mass="7374">MAFQPHRQFFFFFCPTLYRAGLIRATSHFFTQYTFTIVPWLALVKKAFRSSFRVQGSGFKQN</sequence>
<proteinExistence type="predicted"/>
<evidence type="ECO:0000313" key="2">
    <source>
        <dbReference type="Proteomes" id="UP000886653"/>
    </source>
</evidence>
<name>A0A9P6N826_9BASI</name>
<dbReference type="Proteomes" id="UP000886653">
    <property type="component" value="Unassembled WGS sequence"/>
</dbReference>
<dbReference type="EMBL" id="MU167747">
    <property type="protein sequence ID" value="KAG0139158.1"/>
    <property type="molecule type" value="Genomic_DNA"/>
</dbReference>
<gene>
    <name evidence="1" type="ORF">CROQUDRAFT_522528</name>
</gene>
<protein>
    <submittedName>
        <fullName evidence="1">Uncharacterized protein</fullName>
    </submittedName>
</protein>
<evidence type="ECO:0000313" key="1">
    <source>
        <dbReference type="EMBL" id="KAG0139158.1"/>
    </source>
</evidence>
<comment type="caution">
    <text evidence="1">The sequence shown here is derived from an EMBL/GenBank/DDBJ whole genome shotgun (WGS) entry which is preliminary data.</text>
</comment>